<comment type="caution">
    <text evidence="9">The sequence shown here is derived from an EMBL/GenBank/DDBJ whole genome shotgun (WGS) entry which is preliminary data.</text>
</comment>
<evidence type="ECO:0000259" key="8">
    <source>
        <dbReference type="Pfam" id="PF01757"/>
    </source>
</evidence>
<keyword evidence="3" id="KW-1003">Cell membrane</keyword>
<dbReference type="GO" id="GO:0005886">
    <property type="term" value="C:plasma membrane"/>
    <property type="evidence" value="ECO:0007669"/>
    <property type="project" value="UniProtKB-SubCell"/>
</dbReference>
<dbReference type="Proteomes" id="UP000823617">
    <property type="component" value="Unassembled WGS sequence"/>
</dbReference>
<feature type="transmembrane region" description="Helical" evidence="7">
    <location>
        <begin position="162"/>
        <end position="181"/>
    </location>
</feature>
<keyword evidence="6 7" id="KW-0472">Membrane</keyword>
<keyword evidence="5 7" id="KW-1133">Transmembrane helix</keyword>
<accession>A0A9D9HJK7</accession>
<keyword evidence="9" id="KW-0012">Acyltransferase</keyword>
<feature type="transmembrane region" description="Helical" evidence="7">
    <location>
        <begin position="55"/>
        <end position="75"/>
    </location>
</feature>
<evidence type="ECO:0000313" key="9">
    <source>
        <dbReference type="EMBL" id="MBO8455039.1"/>
    </source>
</evidence>
<feature type="transmembrane region" description="Helical" evidence="7">
    <location>
        <begin position="311"/>
        <end position="333"/>
    </location>
</feature>
<dbReference type="PANTHER" id="PTHR40074">
    <property type="entry name" value="O-ACETYLTRANSFERASE WECH"/>
    <property type="match status" value="1"/>
</dbReference>
<dbReference type="PANTHER" id="PTHR40074:SF2">
    <property type="entry name" value="O-ACETYLTRANSFERASE WECH"/>
    <property type="match status" value="1"/>
</dbReference>
<dbReference type="GO" id="GO:0016413">
    <property type="term" value="F:O-acetyltransferase activity"/>
    <property type="evidence" value="ECO:0007669"/>
    <property type="project" value="TreeGrafter"/>
</dbReference>
<proteinExistence type="inferred from homology"/>
<dbReference type="GO" id="GO:0009246">
    <property type="term" value="P:enterobacterial common antigen biosynthetic process"/>
    <property type="evidence" value="ECO:0007669"/>
    <property type="project" value="TreeGrafter"/>
</dbReference>
<evidence type="ECO:0000256" key="6">
    <source>
        <dbReference type="ARBA" id="ARBA00023136"/>
    </source>
</evidence>
<feature type="transmembrane region" description="Helical" evidence="7">
    <location>
        <begin position="230"/>
        <end position="251"/>
    </location>
</feature>
<dbReference type="InterPro" id="IPR002656">
    <property type="entry name" value="Acyl_transf_3_dom"/>
</dbReference>
<evidence type="ECO:0000256" key="4">
    <source>
        <dbReference type="ARBA" id="ARBA00022692"/>
    </source>
</evidence>
<feature type="transmembrane region" description="Helical" evidence="7">
    <location>
        <begin position="87"/>
        <end position="108"/>
    </location>
</feature>
<dbReference type="AlphaFoldDB" id="A0A9D9HJK7"/>
<organism evidence="9 10">
    <name type="scientific">Candidatus Cryptobacteroides intestinigallinarum</name>
    <dbReference type="NCBI Taxonomy" id="2840767"/>
    <lineage>
        <taxon>Bacteria</taxon>
        <taxon>Pseudomonadati</taxon>
        <taxon>Bacteroidota</taxon>
        <taxon>Bacteroidia</taxon>
        <taxon>Bacteroidales</taxon>
        <taxon>Candidatus Cryptobacteroides</taxon>
    </lineage>
</organism>
<dbReference type="EMBL" id="JADIMK010000010">
    <property type="protein sequence ID" value="MBO8455039.1"/>
    <property type="molecule type" value="Genomic_DNA"/>
</dbReference>
<evidence type="ECO:0000313" key="10">
    <source>
        <dbReference type="Proteomes" id="UP000823617"/>
    </source>
</evidence>
<reference evidence="9" key="1">
    <citation type="submission" date="2020-10" db="EMBL/GenBank/DDBJ databases">
        <authorList>
            <person name="Gilroy R."/>
        </authorList>
    </citation>
    <scope>NUCLEOTIDE SEQUENCE</scope>
    <source>
        <strain evidence="9">B1-3475</strain>
    </source>
</reference>
<gene>
    <name evidence="9" type="ORF">IAC08_01370</name>
</gene>
<sequence length="370" mass="41866">MDTIQTGRIVFLDYLRFLACFMVILVHCIEPFYLGGEGTQVKNLSDAAWVTFLDSALRAAVPLFVMASSYLLFPLKYDTSTFFRKRFVRVFIPLLVWILLYALIPYYGSSDGFSRAENLKGLLVNFNFHAGHLWFLYMLLGVYLVMPLLSPWIEKVSRRGEEAFLALWGFTTLIPFFRQLAVYLTGSDALWGEASWNEFGALYYVSGFIGYVVLGHYIRTYLGDWSWEKTLAVALPVWAAGYAVTAGWFWGMMPKDFPVSGPIDIAVYLETSWVFTATGVAMTSFAYFMIIKKLTSDGRVYRHLILPVSKVSYGVYLMHMFILVFFNQIVSAWGLSTPLHILVTAVLTFTVSSVAAKVLSLVPGSRYLIG</sequence>
<feature type="transmembrane region" description="Helical" evidence="7">
    <location>
        <begin position="14"/>
        <end position="35"/>
    </location>
</feature>
<dbReference type="Pfam" id="PF01757">
    <property type="entry name" value="Acyl_transf_3"/>
    <property type="match status" value="1"/>
</dbReference>
<feature type="transmembrane region" description="Helical" evidence="7">
    <location>
        <begin position="201"/>
        <end position="218"/>
    </location>
</feature>
<evidence type="ECO:0000256" key="2">
    <source>
        <dbReference type="ARBA" id="ARBA00007400"/>
    </source>
</evidence>
<feature type="transmembrane region" description="Helical" evidence="7">
    <location>
        <begin position="128"/>
        <end position="150"/>
    </location>
</feature>
<evidence type="ECO:0000256" key="7">
    <source>
        <dbReference type="SAM" id="Phobius"/>
    </source>
</evidence>
<feature type="transmembrane region" description="Helical" evidence="7">
    <location>
        <begin position="339"/>
        <end position="362"/>
    </location>
</feature>
<evidence type="ECO:0000256" key="3">
    <source>
        <dbReference type="ARBA" id="ARBA00022475"/>
    </source>
</evidence>
<evidence type="ECO:0000256" key="1">
    <source>
        <dbReference type="ARBA" id="ARBA00004651"/>
    </source>
</evidence>
<comment type="subcellular location">
    <subcellularLocation>
        <location evidence="1">Cell membrane</location>
        <topology evidence="1">Multi-pass membrane protein</topology>
    </subcellularLocation>
</comment>
<comment type="similarity">
    <text evidence="2">Belongs to the acyltransferase 3 family.</text>
</comment>
<feature type="transmembrane region" description="Helical" evidence="7">
    <location>
        <begin position="271"/>
        <end position="290"/>
    </location>
</feature>
<reference evidence="9" key="2">
    <citation type="journal article" date="2021" name="PeerJ">
        <title>Extensive microbial diversity within the chicken gut microbiome revealed by metagenomics and culture.</title>
        <authorList>
            <person name="Gilroy R."/>
            <person name="Ravi A."/>
            <person name="Getino M."/>
            <person name="Pursley I."/>
            <person name="Horton D.L."/>
            <person name="Alikhan N.F."/>
            <person name="Baker D."/>
            <person name="Gharbi K."/>
            <person name="Hall N."/>
            <person name="Watson M."/>
            <person name="Adriaenssens E.M."/>
            <person name="Foster-Nyarko E."/>
            <person name="Jarju S."/>
            <person name="Secka A."/>
            <person name="Antonio M."/>
            <person name="Oren A."/>
            <person name="Chaudhuri R.R."/>
            <person name="La Ragione R."/>
            <person name="Hildebrand F."/>
            <person name="Pallen M.J."/>
        </authorList>
    </citation>
    <scope>NUCLEOTIDE SEQUENCE</scope>
    <source>
        <strain evidence="9">B1-3475</strain>
    </source>
</reference>
<keyword evidence="4 7" id="KW-0812">Transmembrane</keyword>
<keyword evidence="9" id="KW-0808">Transferase</keyword>
<protein>
    <submittedName>
        <fullName evidence="9">Acyltransferase family protein</fullName>
    </submittedName>
</protein>
<feature type="domain" description="Acyltransferase 3" evidence="8">
    <location>
        <begin position="10"/>
        <end position="355"/>
    </location>
</feature>
<evidence type="ECO:0000256" key="5">
    <source>
        <dbReference type="ARBA" id="ARBA00022989"/>
    </source>
</evidence>
<name>A0A9D9HJK7_9BACT</name>